<gene>
    <name evidence="2" type="ORF">RB624_27565</name>
</gene>
<dbReference type="EMBL" id="JAVFKP010000010">
    <property type="protein sequence ID" value="MDQ4629660.1"/>
    <property type="molecule type" value="Genomic_DNA"/>
</dbReference>
<dbReference type="Proteomes" id="UP001237592">
    <property type="component" value="Unassembled WGS sequence"/>
</dbReference>
<keyword evidence="3" id="KW-1185">Reference proteome</keyword>
<evidence type="ECO:0000313" key="3">
    <source>
        <dbReference type="Proteomes" id="UP001237592"/>
    </source>
</evidence>
<organism evidence="2 3">
    <name type="scientific">Janthinobacterium lividum</name>
    <dbReference type="NCBI Taxonomy" id="29581"/>
    <lineage>
        <taxon>Bacteria</taxon>
        <taxon>Pseudomonadati</taxon>
        <taxon>Pseudomonadota</taxon>
        <taxon>Betaproteobacteria</taxon>
        <taxon>Burkholderiales</taxon>
        <taxon>Oxalobacteraceae</taxon>
        <taxon>Janthinobacterium</taxon>
    </lineage>
</organism>
<sequence length="71" mass="7497">MSLARCRRLLGEIEAAEQELSSSKSAPPRTPARQAAAGGQPAGRIGARLSAGRLPPVLDAHRQHDGAFRIL</sequence>
<dbReference type="RefSeq" id="WP_307780698.1">
    <property type="nucleotide sequence ID" value="NZ_JAVFKP010000010.1"/>
</dbReference>
<accession>A0ABU0Y1G6</accession>
<name>A0ABU0Y1G6_9BURK</name>
<evidence type="ECO:0000256" key="1">
    <source>
        <dbReference type="SAM" id="MobiDB-lite"/>
    </source>
</evidence>
<feature type="region of interest" description="Disordered" evidence="1">
    <location>
        <begin position="17"/>
        <end position="49"/>
    </location>
</feature>
<protein>
    <submittedName>
        <fullName evidence="2">Uncharacterized protein</fullName>
    </submittedName>
</protein>
<proteinExistence type="predicted"/>
<evidence type="ECO:0000313" key="2">
    <source>
        <dbReference type="EMBL" id="MDQ4629660.1"/>
    </source>
</evidence>
<feature type="compositionally biased region" description="Low complexity" evidence="1">
    <location>
        <begin position="31"/>
        <end position="48"/>
    </location>
</feature>
<comment type="caution">
    <text evidence="2">The sequence shown here is derived from an EMBL/GenBank/DDBJ whole genome shotgun (WGS) entry which is preliminary data.</text>
</comment>
<reference evidence="2 3" key="1">
    <citation type="submission" date="2023-08" db="EMBL/GenBank/DDBJ databases">
        <title>Draft genome sequence of Janthinobacterium lividum.</title>
        <authorList>
            <person name="Chun B.H."/>
            <person name="Lee Y."/>
        </authorList>
    </citation>
    <scope>NUCLEOTIDE SEQUENCE [LARGE SCALE GENOMIC DNA]</scope>
    <source>
        <strain evidence="2 3">AMJK</strain>
    </source>
</reference>